<dbReference type="PROSITE" id="PS50262">
    <property type="entry name" value="G_PROTEIN_RECEP_F1_2"/>
    <property type="match status" value="1"/>
</dbReference>
<dbReference type="EMBL" id="JARBDR010000813">
    <property type="protein sequence ID" value="KAJ8305867.1"/>
    <property type="molecule type" value="Genomic_DNA"/>
</dbReference>
<evidence type="ECO:0000259" key="14">
    <source>
        <dbReference type="PROSITE" id="PS50262"/>
    </source>
</evidence>
<keyword evidence="7" id="KW-1015">Disulfide bond</keyword>
<feature type="transmembrane region" description="Helical" evidence="13">
    <location>
        <begin position="178"/>
        <end position="196"/>
    </location>
</feature>
<feature type="non-terminal residue" evidence="15">
    <location>
        <position position="531"/>
    </location>
</feature>
<gene>
    <name evidence="15" type="ORF">KUTeg_016412</name>
</gene>
<evidence type="ECO:0000256" key="12">
    <source>
        <dbReference type="SAM" id="MobiDB-lite"/>
    </source>
</evidence>
<sequence>MLMISNSVITTSAEINYDVSTGNRLFCNNWRWNLNHCCYRKRLVVLQNNSFIITKGKKNALTNMRLSLTPAQRAACYSISTNFEIVFNNTTVTCPQEVLEFIRKHYEVTSPNVSTPSASEFDKWETLEKQMGPRRDGLATVVPITIIYCLIFLTGLFGNVYTCIVIAKNKFMHTATNYYLFNLAVADLLLLVFGLPTDLFSIWSMYPWIFGEPWCITRVLIAEVSTYTSILTITAFTIERYIAICHPMKAQKMSSLHRAVRVIFSTWCIAVISAIPQTIQYGVYYPATHNNTTIKESAMCAIIESREMDETFQISTFVFFVLPMTFISVLYTLIAITIRRSTLIAVVLAFFVCWAPFHTERMMTIYISEWNGFLLKIHKKIFYLSGVFYFISCTINPILYSIMSRKFRQAFKQTVLNCKTCKKQRQRPPHFSYKFVHRNGHTETSYTSVDPAGGGGTTQGGTATTTAQEHKCRGNRNVALRRTESNSKRPSPSRSISGSSLKSTDELEQEEERQEVLFQIKCYDNNRNTAE</sequence>
<evidence type="ECO:0000256" key="3">
    <source>
        <dbReference type="ARBA" id="ARBA00022692"/>
    </source>
</evidence>
<evidence type="ECO:0000256" key="1">
    <source>
        <dbReference type="ARBA" id="ARBA00004651"/>
    </source>
</evidence>
<dbReference type="InterPro" id="IPR005390">
    <property type="entry name" value="NeuromedU_rcpt"/>
</dbReference>
<evidence type="ECO:0000256" key="7">
    <source>
        <dbReference type="ARBA" id="ARBA00023157"/>
    </source>
</evidence>
<evidence type="ECO:0000256" key="8">
    <source>
        <dbReference type="ARBA" id="ARBA00023170"/>
    </source>
</evidence>
<dbReference type="InterPro" id="IPR017452">
    <property type="entry name" value="GPCR_Rhodpsn_7TM"/>
</dbReference>
<protein>
    <recommendedName>
        <fullName evidence="14">G-protein coupled receptors family 1 profile domain-containing protein</fullName>
    </recommendedName>
</protein>
<evidence type="ECO:0000256" key="13">
    <source>
        <dbReference type="SAM" id="Phobius"/>
    </source>
</evidence>
<feature type="compositionally biased region" description="Low complexity" evidence="12">
    <location>
        <begin position="488"/>
        <end position="502"/>
    </location>
</feature>
<feature type="transmembrane region" description="Helical" evidence="13">
    <location>
        <begin position="141"/>
        <end position="166"/>
    </location>
</feature>
<comment type="similarity">
    <text evidence="11">Belongs to the G-protein coupled receptor 1 family.</text>
</comment>
<evidence type="ECO:0000256" key="10">
    <source>
        <dbReference type="ARBA" id="ARBA00023224"/>
    </source>
</evidence>
<feature type="transmembrane region" description="Helical" evidence="13">
    <location>
        <begin position="341"/>
        <end position="357"/>
    </location>
</feature>
<feature type="transmembrane region" description="Helical" evidence="13">
    <location>
        <begin position="259"/>
        <end position="279"/>
    </location>
</feature>
<evidence type="ECO:0000256" key="11">
    <source>
        <dbReference type="RuleBase" id="RU000688"/>
    </source>
</evidence>
<dbReference type="PRINTS" id="PR01565">
    <property type="entry name" value="NEUROMEDINUR"/>
</dbReference>
<keyword evidence="2" id="KW-1003">Cell membrane</keyword>
<dbReference type="InterPro" id="IPR000276">
    <property type="entry name" value="GPCR_Rhodpsn"/>
</dbReference>
<keyword evidence="8 11" id="KW-0675">Receptor</keyword>
<name>A0ABQ9EPJ6_TEGGR</name>
<evidence type="ECO:0000313" key="16">
    <source>
        <dbReference type="Proteomes" id="UP001217089"/>
    </source>
</evidence>
<keyword evidence="5 11" id="KW-0297">G-protein coupled receptor</keyword>
<keyword evidence="4 13" id="KW-1133">Transmembrane helix</keyword>
<keyword evidence="6 13" id="KW-0472">Membrane</keyword>
<feature type="transmembrane region" description="Helical" evidence="13">
    <location>
        <begin position="314"/>
        <end position="334"/>
    </location>
</feature>
<dbReference type="PROSITE" id="PS00237">
    <property type="entry name" value="G_PROTEIN_RECEP_F1_1"/>
    <property type="match status" value="1"/>
</dbReference>
<dbReference type="SUPFAM" id="SSF81321">
    <property type="entry name" value="Family A G protein-coupled receptor-like"/>
    <property type="match status" value="1"/>
</dbReference>
<feature type="transmembrane region" description="Helical" evidence="13">
    <location>
        <begin position="216"/>
        <end position="238"/>
    </location>
</feature>
<dbReference type="Gene3D" id="1.20.1070.10">
    <property type="entry name" value="Rhodopsin 7-helix transmembrane proteins"/>
    <property type="match status" value="1"/>
</dbReference>
<feature type="transmembrane region" description="Helical" evidence="13">
    <location>
        <begin position="381"/>
        <end position="402"/>
    </location>
</feature>
<keyword evidence="16" id="KW-1185">Reference proteome</keyword>
<keyword evidence="9" id="KW-0325">Glycoprotein</keyword>
<dbReference type="PRINTS" id="PR00237">
    <property type="entry name" value="GPCRRHODOPSN"/>
</dbReference>
<comment type="caution">
    <text evidence="15">The sequence shown here is derived from an EMBL/GenBank/DDBJ whole genome shotgun (WGS) entry which is preliminary data.</text>
</comment>
<dbReference type="Pfam" id="PF00001">
    <property type="entry name" value="7tm_1"/>
    <property type="match status" value="1"/>
</dbReference>
<keyword evidence="10 11" id="KW-0807">Transducer</keyword>
<dbReference type="PANTHER" id="PTHR24243:SF208">
    <property type="entry name" value="PYROKININ-1 RECEPTOR"/>
    <property type="match status" value="1"/>
</dbReference>
<evidence type="ECO:0000256" key="6">
    <source>
        <dbReference type="ARBA" id="ARBA00023136"/>
    </source>
</evidence>
<dbReference type="Proteomes" id="UP001217089">
    <property type="component" value="Unassembled WGS sequence"/>
</dbReference>
<keyword evidence="3 11" id="KW-0812">Transmembrane</keyword>
<feature type="domain" description="G-protein coupled receptors family 1 profile" evidence="14">
    <location>
        <begin position="158"/>
        <end position="400"/>
    </location>
</feature>
<comment type="subcellular location">
    <subcellularLocation>
        <location evidence="1">Cell membrane</location>
        <topology evidence="1">Multi-pass membrane protein</topology>
    </subcellularLocation>
</comment>
<feature type="region of interest" description="Disordered" evidence="12">
    <location>
        <begin position="444"/>
        <end position="513"/>
    </location>
</feature>
<evidence type="ECO:0000256" key="4">
    <source>
        <dbReference type="ARBA" id="ARBA00022989"/>
    </source>
</evidence>
<evidence type="ECO:0000313" key="15">
    <source>
        <dbReference type="EMBL" id="KAJ8305867.1"/>
    </source>
</evidence>
<organism evidence="15 16">
    <name type="scientific">Tegillarca granosa</name>
    <name type="common">Malaysian cockle</name>
    <name type="synonym">Anadara granosa</name>
    <dbReference type="NCBI Taxonomy" id="220873"/>
    <lineage>
        <taxon>Eukaryota</taxon>
        <taxon>Metazoa</taxon>
        <taxon>Spiralia</taxon>
        <taxon>Lophotrochozoa</taxon>
        <taxon>Mollusca</taxon>
        <taxon>Bivalvia</taxon>
        <taxon>Autobranchia</taxon>
        <taxon>Pteriomorphia</taxon>
        <taxon>Arcoida</taxon>
        <taxon>Arcoidea</taxon>
        <taxon>Arcidae</taxon>
        <taxon>Tegillarca</taxon>
    </lineage>
</organism>
<reference evidence="15 16" key="1">
    <citation type="submission" date="2022-12" db="EMBL/GenBank/DDBJ databases">
        <title>Chromosome-level genome of Tegillarca granosa.</title>
        <authorList>
            <person name="Kim J."/>
        </authorList>
    </citation>
    <scope>NUCLEOTIDE SEQUENCE [LARGE SCALE GENOMIC DNA]</scope>
    <source>
        <strain evidence="15">Teg-2019</strain>
        <tissue evidence="15">Adductor muscle</tissue>
    </source>
</reference>
<evidence type="ECO:0000256" key="9">
    <source>
        <dbReference type="ARBA" id="ARBA00023180"/>
    </source>
</evidence>
<evidence type="ECO:0000256" key="2">
    <source>
        <dbReference type="ARBA" id="ARBA00022475"/>
    </source>
</evidence>
<proteinExistence type="inferred from homology"/>
<accession>A0ABQ9EPJ6</accession>
<evidence type="ECO:0000256" key="5">
    <source>
        <dbReference type="ARBA" id="ARBA00023040"/>
    </source>
</evidence>
<dbReference type="PANTHER" id="PTHR24243">
    <property type="entry name" value="G-PROTEIN COUPLED RECEPTOR"/>
    <property type="match status" value="1"/>
</dbReference>